<dbReference type="SMART" id="SM00448">
    <property type="entry name" value="REC"/>
    <property type="match status" value="1"/>
</dbReference>
<accession>A0A2V5JVY4</accession>
<keyword evidence="3 8" id="KW-0238">DNA-binding</keyword>
<gene>
    <name evidence="8" type="ORF">DLM86_27935</name>
</gene>
<dbReference type="PROSITE" id="PS50110">
    <property type="entry name" value="RESPONSE_REGULATORY"/>
    <property type="match status" value="1"/>
</dbReference>
<dbReference type="PANTHER" id="PTHR43214">
    <property type="entry name" value="TWO-COMPONENT RESPONSE REGULATOR"/>
    <property type="match status" value="1"/>
</dbReference>
<feature type="modified residue" description="4-aspartylphosphate" evidence="5">
    <location>
        <position position="54"/>
    </location>
</feature>
<protein>
    <submittedName>
        <fullName evidence="8">DNA-binding response regulator</fullName>
    </submittedName>
</protein>
<dbReference type="Pfam" id="PF00196">
    <property type="entry name" value="GerE"/>
    <property type="match status" value="1"/>
</dbReference>
<dbReference type="SUPFAM" id="SSF46894">
    <property type="entry name" value="C-terminal effector domain of the bipartite response regulators"/>
    <property type="match status" value="1"/>
</dbReference>
<dbReference type="RefSeq" id="WP_110843359.1">
    <property type="nucleotide sequence ID" value="NZ_QJVJ01000016.1"/>
</dbReference>
<feature type="domain" description="Response regulatory" evidence="7">
    <location>
        <begin position="3"/>
        <end position="119"/>
    </location>
</feature>
<proteinExistence type="predicted"/>
<dbReference type="InterPro" id="IPR000792">
    <property type="entry name" value="Tscrpt_reg_LuxR_C"/>
</dbReference>
<sequence>MPRILIADEQTLMREGLKMILDPEEDMEVVALAASGAEAYELVARHRPDVVLMDIRTSEADGMASTRKIKSDYPDTVVLFLTTSADDGNIVDGFASGASGFLLKDMQGVKFVNAVRDAAKGELMVPAVIAARLATKLSGLFASTHSELLANRWRSRGIALSERENQIAMLLVQGYNNRQIAKALNFSEGTVKNYISSIYGKIGVRDRPNAILVLQDKELRRSAVPNG</sequence>
<dbReference type="InterPro" id="IPR001789">
    <property type="entry name" value="Sig_transdc_resp-reg_receiver"/>
</dbReference>
<feature type="domain" description="HTH luxR-type" evidence="6">
    <location>
        <begin position="153"/>
        <end position="218"/>
    </location>
</feature>
<evidence type="ECO:0000259" key="6">
    <source>
        <dbReference type="PROSITE" id="PS50043"/>
    </source>
</evidence>
<reference evidence="8 9" key="1">
    <citation type="submission" date="2018-05" db="EMBL/GenBank/DDBJ databases">
        <title>Paenibacillus flagellatus sp. nov., isolated from selenium mineral soil.</title>
        <authorList>
            <person name="Dai X."/>
        </authorList>
    </citation>
    <scope>NUCLEOTIDE SEQUENCE [LARGE SCALE GENOMIC DNA]</scope>
    <source>
        <strain evidence="8 9">DXL2</strain>
    </source>
</reference>
<keyword evidence="1 5" id="KW-0597">Phosphoprotein</keyword>
<dbReference type="SMART" id="SM00421">
    <property type="entry name" value="HTH_LUXR"/>
    <property type="match status" value="1"/>
</dbReference>
<dbReference type="GO" id="GO:0003677">
    <property type="term" value="F:DNA binding"/>
    <property type="evidence" value="ECO:0007669"/>
    <property type="project" value="UniProtKB-KW"/>
</dbReference>
<dbReference type="Proteomes" id="UP000247476">
    <property type="component" value="Unassembled WGS sequence"/>
</dbReference>
<dbReference type="InterPro" id="IPR058245">
    <property type="entry name" value="NreC/VraR/RcsB-like_REC"/>
</dbReference>
<evidence type="ECO:0000256" key="3">
    <source>
        <dbReference type="ARBA" id="ARBA00023125"/>
    </source>
</evidence>
<keyword evidence="4" id="KW-0804">Transcription</keyword>
<evidence type="ECO:0000256" key="4">
    <source>
        <dbReference type="ARBA" id="ARBA00023163"/>
    </source>
</evidence>
<dbReference type="GO" id="GO:0000160">
    <property type="term" value="P:phosphorelay signal transduction system"/>
    <property type="evidence" value="ECO:0007669"/>
    <property type="project" value="InterPro"/>
</dbReference>
<evidence type="ECO:0000256" key="1">
    <source>
        <dbReference type="ARBA" id="ARBA00022553"/>
    </source>
</evidence>
<dbReference type="Gene3D" id="3.40.50.2300">
    <property type="match status" value="1"/>
</dbReference>
<dbReference type="CDD" id="cd17535">
    <property type="entry name" value="REC_NarL-like"/>
    <property type="match status" value="1"/>
</dbReference>
<evidence type="ECO:0000313" key="9">
    <source>
        <dbReference type="Proteomes" id="UP000247476"/>
    </source>
</evidence>
<dbReference type="PROSITE" id="PS50043">
    <property type="entry name" value="HTH_LUXR_2"/>
    <property type="match status" value="1"/>
</dbReference>
<evidence type="ECO:0000313" key="8">
    <source>
        <dbReference type="EMBL" id="PYI50899.1"/>
    </source>
</evidence>
<dbReference type="PRINTS" id="PR00038">
    <property type="entry name" value="HTHLUXR"/>
</dbReference>
<evidence type="ECO:0000259" key="7">
    <source>
        <dbReference type="PROSITE" id="PS50110"/>
    </source>
</evidence>
<dbReference type="OrthoDB" id="9780153at2"/>
<organism evidence="8 9">
    <name type="scientific">Paenibacillus flagellatus</name>
    <dbReference type="NCBI Taxonomy" id="2211139"/>
    <lineage>
        <taxon>Bacteria</taxon>
        <taxon>Bacillati</taxon>
        <taxon>Bacillota</taxon>
        <taxon>Bacilli</taxon>
        <taxon>Bacillales</taxon>
        <taxon>Paenibacillaceae</taxon>
        <taxon>Paenibacillus</taxon>
    </lineage>
</organism>
<dbReference type="PROSITE" id="PS00622">
    <property type="entry name" value="HTH_LUXR_1"/>
    <property type="match status" value="1"/>
</dbReference>
<dbReference type="CDD" id="cd06170">
    <property type="entry name" value="LuxR_C_like"/>
    <property type="match status" value="1"/>
</dbReference>
<dbReference type="GO" id="GO:0006355">
    <property type="term" value="P:regulation of DNA-templated transcription"/>
    <property type="evidence" value="ECO:0007669"/>
    <property type="project" value="InterPro"/>
</dbReference>
<dbReference type="SUPFAM" id="SSF52172">
    <property type="entry name" value="CheY-like"/>
    <property type="match status" value="1"/>
</dbReference>
<dbReference type="InterPro" id="IPR016032">
    <property type="entry name" value="Sig_transdc_resp-reg_C-effctor"/>
</dbReference>
<dbReference type="AlphaFoldDB" id="A0A2V5JVY4"/>
<dbReference type="Pfam" id="PF00072">
    <property type="entry name" value="Response_reg"/>
    <property type="match status" value="1"/>
</dbReference>
<evidence type="ECO:0000256" key="5">
    <source>
        <dbReference type="PROSITE-ProRule" id="PRU00169"/>
    </source>
</evidence>
<dbReference type="PANTHER" id="PTHR43214:SF24">
    <property type="entry name" value="TRANSCRIPTIONAL REGULATORY PROTEIN NARL-RELATED"/>
    <property type="match status" value="1"/>
</dbReference>
<comment type="caution">
    <text evidence="8">The sequence shown here is derived from an EMBL/GenBank/DDBJ whole genome shotgun (WGS) entry which is preliminary data.</text>
</comment>
<evidence type="ECO:0000256" key="2">
    <source>
        <dbReference type="ARBA" id="ARBA00023015"/>
    </source>
</evidence>
<keyword evidence="9" id="KW-1185">Reference proteome</keyword>
<name>A0A2V5JVY4_9BACL</name>
<keyword evidence="2" id="KW-0805">Transcription regulation</keyword>
<dbReference type="EMBL" id="QJVJ01000016">
    <property type="protein sequence ID" value="PYI50899.1"/>
    <property type="molecule type" value="Genomic_DNA"/>
</dbReference>
<dbReference type="InterPro" id="IPR011006">
    <property type="entry name" value="CheY-like_superfamily"/>
</dbReference>
<dbReference type="InterPro" id="IPR039420">
    <property type="entry name" value="WalR-like"/>
</dbReference>